<evidence type="ECO:0008006" key="3">
    <source>
        <dbReference type="Google" id="ProtNLM"/>
    </source>
</evidence>
<dbReference type="EMBL" id="JARJCW010000082">
    <property type="protein sequence ID" value="KAJ7196658.1"/>
    <property type="molecule type" value="Genomic_DNA"/>
</dbReference>
<sequence>MGDIDLRHEIQVNYRGVGKRARVRRIYSARVEGQNRGLTVAAYQGDGAEEKWRQDIAKYMSMRHPNIVQIYGTASSNGIHAALFNDAPMLHLTCRKDQDFWKAFNYLFSAFQREFWIRHSTGQLCVELTPASDNLWLGTESFESPALSGIYSLSADTETITMFINSLTLKQYHYICRWNLAQNRPFDLFASTTVDFGTVFHDSSDRLESLVEIAFLPSAEAPRISHWTNHGGGARERWSSG</sequence>
<keyword evidence="2" id="KW-1185">Reference proteome</keyword>
<protein>
    <recommendedName>
        <fullName evidence="3">Protein kinase domain-containing protein</fullName>
    </recommendedName>
</protein>
<accession>A0AAD6V0T4</accession>
<evidence type="ECO:0000313" key="1">
    <source>
        <dbReference type="EMBL" id="KAJ7196658.1"/>
    </source>
</evidence>
<evidence type="ECO:0000313" key="2">
    <source>
        <dbReference type="Proteomes" id="UP001219525"/>
    </source>
</evidence>
<dbReference type="Proteomes" id="UP001219525">
    <property type="component" value="Unassembled WGS sequence"/>
</dbReference>
<dbReference type="AlphaFoldDB" id="A0AAD6V0T4"/>
<proteinExistence type="predicted"/>
<gene>
    <name evidence="1" type="ORF">GGX14DRAFT_403121</name>
</gene>
<organism evidence="1 2">
    <name type="scientific">Mycena pura</name>
    <dbReference type="NCBI Taxonomy" id="153505"/>
    <lineage>
        <taxon>Eukaryota</taxon>
        <taxon>Fungi</taxon>
        <taxon>Dikarya</taxon>
        <taxon>Basidiomycota</taxon>
        <taxon>Agaricomycotina</taxon>
        <taxon>Agaricomycetes</taxon>
        <taxon>Agaricomycetidae</taxon>
        <taxon>Agaricales</taxon>
        <taxon>Marasmiineae</taxon>
        <taxon>Mycenaceae</taxon>
        <taxon>Mycena</taxon>
    </lineage>
</organism>
<name>A0AAD6V0T4_9AGAR</name>
<reference evidence="1" key="1">
    <citation type="submission" date="2023-03" db="EMBL/GenBank/DDBJ databases">
        <title>Massive genome expansion in bonnet fungi (Mycena s.s.) driven by repeated elements and novel gene families across ecological guilds.</title>
        <authorList>
            <consortium name="Lawrence Berkeley National Laboratory"/>
            <person name="Harder C.B."/>
            <person name="Miyauchi S."/>
            <person name="Viragh M."/>
            <person name="Kuo A."/>
            <person name="Thoen E."/>
            <person name="Andreopoulos B."/>
            <person name="Lu D."/>
            <person name="Skrede I."/>
            <person name="Drula E."/>
            <person name="Henrissat B."/>
            <person name="Morin E."/>
            <person name="Kohler A."/>
            <person name="Barry K."/>
            <person name="LaButti K."/>
            <person name="Morin E."/>
            <person name="Salamov A."/>
            <person name="Lipzen A."/>
            <person name="Mereny Z."/>
            <person name="Hegedus B."/>
            <person name="Baldrian P."/>
            <person name="Stursova M."/>
            <person name="Weitz H."/>
            <person name="Taylor A."/>
            <person name="Grigoriev I.V."/>
            <person name="Nagy L.G."/>
            <person name="Martin F."/>
            <person name="Kauserud H."/>
        </authorList>
    </citation>
    <scope>NUCLEOTIDE SEQUENCE</scope>
    <source>
        <strain evidence="1">9144</strain>
    </source>
</reference>
<comment type="caution">
    <text evidence="1">The sequence shown here is derived from an EMBL/GenBank/DDBJ whole genome shotgun (WGS) entry which is preliminary data.</text>
</comment>